<protein>
    <submittedName>
        <fullName evidence="1">Uncharacterized protein</fullName>
    </submittedName>
</protein>
<sequence length="118" mass="14004">MVLESTRNVFFCGHKYRYIFIFVLDPVVKLPNAATCPCRYGRYGGTRIFPIFVLYPPEYSFPFYRFFHSYSPFHRSFSVSAITEEEKPLPENPYRWNNYHHCNSVSVDLEPSTVSIHY</sequence>
<name>A0A251VDG3_HELAN</name>
<evidence type="ECO:0000313" key="2">
    <source>
        <dbReference type="Proteomes" id="UP000215914"/>
    </source>
</evidence>
<organism evidence="1 2">
    <name type="scientific">Helianthus annuus</name>
    <name type="common">Common sunflower</name>
    <dbReference type="NCBI Taxonomy" id="4232"/>
    <lineage>
        <taxon>Eukaryota</taxon>
        <taxon>Viridiplantae</taxon>
        <taxon>Streptophyta</taxon>
        <taxon>Embryophyta</taxon>
        <taxon>Tracheophyta</taxon>
        <taxon>Spermatophyta</taxon>
        <taxon>Magnoliopsida</taxon>
        <taxon>eudicotyledons</taxon>
        <taxon>Gunneridae</taxon>
        <taxon>Pentapetalae</taxon>
        <taxon>asterids</taxon>
        <taxon>campanulids</taxon>
        <taxon>Asterales</taxon>
        <taxon>Asteraceae</taxon>
        <taxon>Asteroideae</taxon>
        <taxon>Heliantheae alliance</taxon>
        <taxon>Heliantheae</taxon>
        <taxon>Helianthus</taxon>
    </lineage>
</organism>
<proteinExistence type="predicted"/>
<dbReference type="InParanoid" id="A0A251VDG3"/>
<gene>
    <name evidence="1" type="ORF">HannXRQ_Chr02g0037101</name>
</gene>
<reference evidence="2" key="1">
    <citation type="journal article" date="2017" name="Nature">
        <title>The sunflower genome provides insights into oil metabolism, flowering and Asterid evolution.</title>
        <authorList>
            <person name="Badouin H."/>
            <person name="Gouzy J."/>
            <person name="Grassa C.J."/>
            <person name="Murat F."/>
            <person name="Staton S.E."/>
            <person name="Cottret L."/>
            <person name="Lelandais-Briere C."/>
            <person name="Owens G.L."/>
            <person name="Carrere S."/>
            <person name="Mayjonade B."/>
            <person name="Legrand L."/>
            <person name="Gill N."/>
            <person name="Kane N.C."/>
            <person name="Bowers J.E."/>
            <person name="Hubner S."/>
            <person name="Bellec A."/>
            <person name="Berard A."/>
            <person name="Berges H."/>
            <person name="Blanchet N."/>
            <person name="Boniface M.C."/>
            <person name="Brunel D."/>
            <person name="Catrice O."/>
            <person name="Chaidir N."/>
            <person name="Claudel C."/>
            <person name="Donnadieu C."/>
            <person name="Faraut T."/>
            <person name="Fievet G."/>
            <person name="Helmstetter N."/>
            <person name="King M."/>
            <person name="Knapp S.J."/>
            <person name="Lai Z."/>
            <person name="Le Paslier M.C."/>
            <person name="Lippi Y."/>
            <person name="Lorenzon L."/>
            <person name="Mandel J.R."/>
            <person name="Marage G."/>
            <person name="Marchand G."/>
            <person name="Marquand E."/>
            <person name="Bret-Mestries E."/>
            <person name="Morien E."/>
            <person name="Nambeesan S."/>
            <person name="Nguyen T."/>
            <person name="Pegot-Espagnet P."/>
            <person name="Pouilly N."/>
            <person name="Raftis F."/>
            <person name="Sallet E."/>
            <person name="Schiex T."/>
            <person name="Thomas J."/>
            <person name="Vandecasteele C."/>
            <person name="Vares D."/>
            <person name="Vear F."/>
            <person name="Vautrin S."/>
            <person name="Crespi M."/>
            <person name="Mangin B."/>
            <person name="Burke J.M."/>
            <person name="Salse J."/>
            <person name="Munos S."/>
            <person name="Vincourt P."/>
            <person name="Rieseberg L.H."/>
            <person name="Langlade N.B."/>
        </authorList>
    </citation>
    <scope>NUCLEOTIDE SEQUENCE [LARGE SCALE GENOMIC DNA]</scope>
    <source>
        <strain evidence="2">cv. SF193</strain>
    </source>
</reference>
<evidence type="ECO:0000313" key="1">
    <source>
        <dbReference type="EMBL" id="OTG33658.1"/>
    </source>
</evidence>
<dbReference type="EMBL" id="CM007891">
    <property type="protein sequence ID" value="OTG33658.1"/>
    <property type="molecule type" value="Genomic_DNA"/>
</dbReference>
<accession>A0A251VDG3</accession>
<dbReference type="Proteomes" id="UP000215914">
    <property type="component" value="Chromosome 2"/>
</dbReference>
<keyword evidence="2" id="KW-1185">Reference proteome</keyword>
<dbReference type="AlphaFoldDB" id="A0A251VDG3"/>